<keyword evidence="2" id="KW-0408">Iron</keyword>
<dbReference type="AlphaFoldDB" id="A0A3B0V3M9"/>
<reference evidence="4" key="1">
    <citation type="submission" date="2018-06" db="EMBL/GenBank/DDBJ databases">
        <authorList>
            <person name="Zhirakovskaya E."/>
        </authorList>
    </citation>
    <scope>NUCLEOTIDE SEQUENCE</scope>
</reference>
<dbReference type="GO" id="GO:0005737">
    <property type="term" value="C:cytoplasm"/>
    <property type="evidence" value="ECO:0007669"/>
    <property type="project" value="TreeGrafter"/>
</dbReference>
<dbReference type="Pfam" id="PF01231">
    <property type="entry name" value="IDO"/>
    <property type="match status" value="1"/>
</dbReference>
<dbReference type="SUPFAM" id="SSF140959">
    <property type="entry name" value="Indolic compounds 2,3-dioxygenase-like"/>
    <property type="match status" value="1"/>
</dbReference>
<feature type="domain" description="FHA" evidence="3">
    <location>
        <begin position="36"/>
        <end position="86"/>
    </location>
</feature>
<organism evidence="4">
    <name type="scientific">hydrothermal vent metagenome</name>
    <dbReference type="NCBI Taxonomy" id="652676"/>
    <lineage>
        <taxon>unclassified sequences</taxon>
        <taxon>metagenomes</taxon>
        <taxon>ecological metagenomes</taxon>
    </lineage>
</organism>
<keyword evidence="1" id="KW-0479">Metal-binding</keyword>
<dbReference type="GO" id="GO:0046872">
    <property type="term" value="F:metal ion binding"/>
    <property type="evidence" value="ECO:0007669"/>
    <property type="project" value="UniProtKB-KW"/>
</dbReference>
<dbReference type="EMBL" id="UOEU01000361">
    <property type="protein sequence ID" value="VAW32477.1"/>
    <property type="molecule type" value="Genomic_DNA"/>
</dbReference>
<dbReference type="GO" id="GO:0034354">
    <property type="term" value="P:'de novo' NAD+ biosynthetic process from L-tryptophan"/>
    <property type="evidence" value="ECO:0007669"/>
    <property type="project" value="TreeGrafter"/>
</dbReference>
<dbReference type="InterPro" id="IPR008984">
    <property type="entry name" value="SMAD_FHA_dom_sf"/>
</dbReference>
<dbReference type="GO" id="GO:0033754">
    <property type="term" value="F:indoleamine 2,3-dioxygenase activity"/>
    <property type="evidence" value="ECO:0007669"/>
    <property type="project" value="TreeGrafter"/>
</dbReference>
<evidence type="ECO:0000256" key="1">
    <source>
        <dbReference type="ARBA" id="ARBA00022723"/>
    </source>
</evidence>
<dbReference type="Gene3D" id="2.60.200.20">
    <property type="match status" value="1"/>
</dbReference>
<feature type="non-terminal residue" evidence="4">
    <location>
        <position position="533"/>
    </location>
</feature>
<dbReference type="Pfam" id="PF00498">
    <property type="entry name" value="FHA"/>
    <property type="match status" value="1"/>
</dbReference>
<dbReference type="SMART" id="SM00240">
    <property type="entry name" value="FHA"/>
    <property type="match status" value="1"/>
</dbReference>
<dbReference type="PANTHER" id="PTHR28657">
    <property type="entry name" value="INDOLEAMINE 2,3-DIOXYGENASE"/>
    <property type="match status" value="1"/>
</dbReference>
<dbReference type="SUPFAM" id="SSF49879">
    <property type="entry name" value="SMAD/FHA domain"/>
    <property type="match status" value="1"/>
</dbReference>
<sequence length="533" mass="60060">MAEFKTMLGKARPSANLLVEKGEMNGTTLPITKHQIIIGRDFGTADIVVTDPLVSRRHARISWIATQYIIEDLESSNGTIMNGKLLATSHLLESGDRIDLGQTTLLFQQLDENEAQGEPIIDHTYVAKLPKPKDIDSVPARMILDMATQANRRLGHENLGFLSEEYGFLPASPPPLNLPSGYEVWDEMAERLPDLWRAIRVRQELQTMPVLSADKADLPDEYLLRASVIMSILAHAYHRISDNPPDKPMPDGVQLPWEQISRRLDRLAPHLSYIDLILYNWQLIDPNLADDPFQINNLELLVSTVDNQEEKVLYLMQVEAHYKIGPITGAMVRAQEAVYHDNVEALKKELIFITDGLQQFGNKIFMALNPNPYSDTFVDPVVWAKTVAPFAVPITEGTVGPSGVSAPLFHMLDVFFGRHHYNTHLGEEMLNMRNWYPKHWQDFFEALGEISVAEYVEKRNDPILDGIYKEAAMGYAGDSGFLTVHKIKAYGYLDIAFKVGRSVTIGGFSGLFKDRVWDAAVDELAYSQDERVS</sequence>
<dbReference type="InterPro" id="IPR037217">
    <property type="entry name" value="Trp/Indoleamine_2_3_dOase-like"/>
</dbReference>
<gene>
    <name evidence="4" type="ORF">MNBD_CHLOROFLEXI01-3293</name>
</gene>
<dbReference type="PANTHER" id="PTHR28657:SF5">
    <property type="entry name" value="INDOLEAMINE 2,3-DIOXYGENASE"/>
    <property type="match status" value="1"/>
</dbReference>
<proteinExistence type="predicted"/>
<dbReference type="CDD" id="cd00060">
    <property type="entry name" value="FHA"/>
    <property type="match status" value="1"/>
</dbReference>
<dbReference type="PROSITE" id="PS50006">
    <property type="entry name" value="FHA_DOMAIN"/>
    <property type="match status" value="1"/>
</dbReference>
<accession>A0A3B0V3M9</accession>
<evidence type="ECO:0000256" key="2">
    <source>
        <dbReference type="ARBA" id="ARBA00023004"/>
    </source>
</evidence>
<evidence type="ECO:0000259" key="3">
    <source>
        <dbReference type="PROSITE" id="PS50006"/>
    </source>
</evidence>
<dbReference type="InterPro" id="IPR000253">
    <property type="entry name" value="FHA_dom"/>
</dbReference>
<dbReference type="GO" id="GO:0019441">
    <property type="term" value="P:L-tryptophan catabolic process to kynurenine"/>
    <property type="evidence" value="ECO:0007669"/>
    <property type="project" value="InterPro"/>
</dbReference>
<dbReference type="Gene3D" id="1.20.58.480">
    <property type="match status" value="1"/>
</dbReference>
<dbReference type="InterPro" id="IPR000898">
    <property type="entry name" value="Indolamine_dOase"/>
</dbReference>
<evidence type="ECO:0000313" key="4">
    <source>
        <dbReference type="EMBL" id="VAW32477.1"/>
    </source>
</evidence>
<dbReference type="GO" id="GO:0020037">
    <property type="term" value="F:heme binding"/>
    <property type="evidence" value="ECO:0007669"/>
    <property type="project" value="InterPro"/>
</dbReference>
<protein>
    <recommendedName>
        <fullName evidence="3">FHA domain-containing protein</fullName>
    </recommendedName>
</protein>
<name>A0A3B0V3M9_9ZZZZ</name>